<dbReference type="EMBL" id="RJJQ01000023">
    <property type="protein sequence ID" value="RNI18276.1"/>
    <property type="molecule type" value="Genomic_DNA"/>
</dbReference>
<reference evidence="5 6" key="1">
    <citation type="submission" date="2018-11" db="EMBL/GenBank/DDBJ databases">
        <title>Draft genome of Simplicispira Flexivirga sp. BO-16.</title>
        <authorList>
            <person name="Im W.T."/>
        </authorList>
    </citation>
    <scope>NUCLEOTIDE SEQUENCE [LARGE SCALE GENOMIC DNA]</scope>
    <source>
        <strain evidence="5 6">BO-16</strain>
    </source>
</reference>
<protein>
    <submittedName>
        <fullName evidence="5">5-dehydro-4-deoxyglucarate dehydratase</fullName>
        <ecNumber evidence="5">4.2.1.41</ecNumber>
    </submittedName>
</protein>
<feature type="active site" description="Schiff-base intermediate with substrate" evidence="3">
    <location>
        <position position="167"/>
    </location>
</feature>
<dbReference type="SMART" id="SM01130">
    <property type="entry name" value="DHDPS"/>
    <property type="match status" value="1"/>
</dbReference>
<dbReference type="Gene3D" id="3.20.20.70">
    <property type="entry name" value="Aldolase class I"/>
    <property type="match status" value="1"/>
</dbReference>
<organism evidence="5 6">
    <name type="scientific">Flexivirga caeni</name>
    <dbReference type="NCBI Taxonomy" id="2294115"/>
    <lineage>
        <taxon>Bacteria</taxon>
        <taxon>Bacillati</taxon>
        <taxon>Actinomycetota</taxon>
        <taxon>Actinomycetes</taxon>
        <taxon>Micrococcales</taxon>
        <taxon>Dermacoccaceae</taxon>
        <taxon>Flexivirga</taxon>
    </lineage>
</organism>
<dbReference type="NCBIfam" id="NF002958">
    <property type="entry name" value="PRK03620.1"/>
    <property type="match status" value="1"/>
</dbReference>
<dbReference type="PIRSF" id="PIRSF001365">
    <property type="entry name" value="DHDPS"/>
    <property type="match status" value="1"/>
</dbReference>
<dbReference type="PANTHER" id="PTHR12128:SF19">
    <property type="entry name" value="5-DEHYDRO-4-DEOXYGLUCARATE DEHYDRATASE 2-RELATED"/>
    <property type="match status" value="1"/>
</dbReference>
<dbReference type="GO" id="GO:0008840">
    <property type="term" value="F:4-hydroxy-tetrahydrodipicolinate synthase activity"/>
    <property type="evidence" value="ECO:0007669"/>
    <property type="project" value="TreeGrafter"/>
</dbReference>
<dbReference type="Pfam" id="PF00701">
    <property type="entry name" value="DHDPS"/>
    <property type="match status" value="1"/>
</dbReference>
<dbReference type="GO" id="GO:0047448">
    <property type="term" value="F:5-dehydro-4-deoxyglucarate dehydratase activity"/>
    <property type="evidence" value="ECO:0007669"/>
    <property type="project" value="UniProtKB-EC"/>
</dbReference>
<dbReference type="InterPro" id="IPR013785">
    <property type="entry name" value="Aldolase_TIM"/>
</dbReference>
<sequence>MAAPPAETAGQLTGVLAFPLTAFDSELELDLEGTAAGIERQVAAGASAVFIACGTGELSSLTFEEQRALWRRAVEVVDGRVPVWVGAGGGAGQARAAYRAAADSYVDGALLLPPYLVTGPERGIGDYVRYVTGTGALQTVVYHRATAVLSPAAATDLLDVPAVIGIKDGYGSIELMSRIVTAVRSSGHPRAQDFLFFNGLPTAEMSARAYAAIDVARYSSAVHCFAPELAQAFHDALLGGDEDAVDLLLARFYLPLVALRDECPGFAVSLVKAGAALRGHPMGAVRPPLVMPDAIQVERLAAILAAGDGAMQELAAR</sequence>
<evidence type="ECO:0000313" key="6">
    <source>
        <dbReference type="Proteomes" id="UP000271678"/>
    </source>
</evidence>
<dbReference type="PANTHER" id="PTHR12128">
    <property type="entry name" value="DIHYDRODIPICOLINATE SYNTHASE"/>
    <property type="match status" value="1"/>
</dbReference>
<dbReference type="SUPFAM" id="SSF51569">
    <property type="entry name" value="Aldolase"/>
    <property type="match status" value="1"/>
</dbReference>
<keyword evidence="6" id="KW-1185">Reference proteome</keyword>
<evidence type="ECO:0000256" key="4">
    <source>
        <dbReference type="PIRSR" id="PIRSR001365-2"/>
    </source>
</evidence>
<keyword evidence="1 2" id="KW-0456">Lyase</keyword>
<dbReference type="Proteomes" id="UP000271678">
    <property type="component" value="Unassembled WGS sequence"/>
</dbReference>
<dbReference type="EC" id="4.2.1.41" evidence="5"/>
<name>A0A3M9LYA7_9MICO</name>
<dbReference type="OrthoDB" id="8995637at2"/>
<proteinExistence type="inferred from homology"/>
<dbReference type="RefSeq" id="WP_123272852.1">
    <property type="nucleotide sequence ID" value="NZ_RJJQ01000023.1"/>
</dbReference>
<comment type="caution">
    <text evidence="5">The sequence shown here is derived from an EMBL/GenBank/DDBJ whole genome shotgun (WGS) entry which is preliminary data.</text>
</comment>
<dbReference type="InterPro" id="IPR002220">
    <property type="entry name" value="DapA-like"/>
</dbReference>
<evidence type="ECO:0000256" key="2">
    <source>
        <dbReference type="PIRNR" id="PIRNR001365"/>
    </source>
</evidence>
<accession>A0A3M9LYA7</accession>
<gene>
    <name evidence="5" type="ORF">EFY87_17920</name>
</gene>
<feature type="active site" description="Proton donor/acceptor" evidence="3">
    <location>
        <position position="142"/>
    </location>
</feature>
<evidence type="ECO:0000256" key="1">
    <source>
        <dbReference type="ARBA" id="ARBA00023239"/>
    </source>
</evidence>
<evidence type="ECO:0000256" key="3">
    <source>
        <dbReference type="PIRSR" id="PIRSR001365-1"/>
    </source>
</evidence>
<evidence type="ECO:0000313" key="5">
    <source>
        <dbReference type="EMBL" id="RNI18276.1"/>
    </source>
</evidence>
<comment type="similarity">
    <text evidence="2">Belongs to the DapA family.</text>
</comment>
<feature type="binding site" evidence="4">
    <location>
        <position position="55"/>
    </location>
    <ligand>
        <name>pyruvate</name>
        <dbReference type="ChEBI" id="CHEBI:15361"/>
    </ligand>
</feature>
<dbReference type="AlphaFoldDB" id="A0A3M9LYA7"/>